<comment type="similarity">
    <text evidence="1">Belongs to the helicase family. DnaB subfamily.</text>
</comment>
<evidence type="ECO:0000256" key="3">
    <source>
        <dbReference type="ARBA" id="ARBA00022741"/>
    </source>
</evidence>
<keyword evidence="4" id="KW-0378">Hydrolase</keyword>
<dbReference type="EMBL" id="BK015792">
    <property type="protein sequence ID" value="DAE25049.1"/>
    <property type="molecule type" value="Genomic_DNA"/>
</dbReference>
<dbReference type="GO" id="GO:0005524">
    <property type="term" value="F:ATP binding"/>
    <property type="evidence" value="ECO:0007669"/>
    <property type="project" value="UniProtKB-KW"/>
</dbReference>
<dbReference type="GO" id="GO:0043139">
    <property type="term" value="F:5'-3' DNA helicase activity"/>
    <property type="evidence" value="ECO:0007669"/>
    <property type="project" value="UniProtKB-EC"/>
</dbReference>
<dbReference type="Gene3D" id="3.40.50.300">
    <property type="entry name" value="P-loop containing nucleotide triphosphate hydrolases"/>
    <property type="match status" value="1"/>
</dbReference>
<sequence>MDDPYQSLTKEISEREFCGAIIKGDTKASDSGLKAEWFTIPFCRRIFEAALALERQGRPCDIPTLEGVISDDDLEQAIVVATETVTTALAEQQARNIREAAMRKALIKTCLDTVKSANDGEISTSELLNGAVVRLNELGGQTDDGDIISGTDALCGFYTRLTSGAVEPIAKTGFPKLDQSLLIAGGKLIVVGARPSVGKSALLLHMAVRALDAGRRILLVSCEMGADEVVGRVVAQKSGVSVDKIERHDLTEDEIIKVADSFAEIPSERFCISERARTVQDIRRMALRTRAHGGLDLIVADYLQLLDAGQKTNNRAEAVGVVTRGLKALAMELKIPVLTASQLNRASERNDEPKLSDLRESGSIEQDADAVLLLHAPNDKDDPERKLFLDKNRGGRCGRITLYFDGATMRFSEMQ</sequence>
<keyword evidence="7" id="KW-0238">DNA-binding</keyword>
<dbReference type="InterPro" id="IPR036185">
    <property type="entry name" value="DNA_heli_DnaB-like_N_sf"/>
</dbReference>
<keyword evidence="8" id="KW-0413">Isomerase</keyword>
<keyword evidence="6" id="KW-0067">ATP-binding</keyword>
<evidence type="ECO:0000256" key="2">
    <source>
        <dbReference type="ARBA" id="ARBA00022705"/>
    </source>
</evidence>
<comment type="catalytic activity">
    <reaction evidence="10">
        <text>ATP + H2O = ADP + phosphate + H(+)</text>
        <dbReference type="Rhea" id="RHEA:13065"/>
        <dbReference type="ChEBI" id="CHEBI:15377"/>
        <dbReference type="ChEBI" id="CHEBI:15378"/>
        <dbReference type="ChEBI" id="CHEBI:30616"/>
        <dbReference type="ChEBI" id="CHEBI:43474"/>
        <dbReference type="ChEBI" id="CHEBI:456216"/>
        <dbReference type="EC" id="5.6.2.3"/>
    </reaction>
</comment>
<keyword evidence="3" id="KW-0547">Nucleotide-binding</keyword>
<evidence type="ECO:0000256" key="4">
    <source>
        <dbReference type="ARBA" id="ARBA00022801"/>
    </source>
</evidence>
<dbReference type="Pfam" id="PF00772">
    <property type="entry name" value="DnaB"/>
    <property type="match status" value="1"/>
</dbReference>
<dbReference type="PROSITE" id="PS51199">
    <property type="entry name" value="SF4_HELICASE"/>
    <property type="match status" value="1"/>
</dbReference>
<dbReference type="PANTHER" id="PTHR30153:SF2">
    <property type="entry name" value="REPLICATIVE DNA HELICASE"/>
    <property type="match status" value="1"/>
</dbReference>
<accession>A0A8S5R1U2</accession>
<dbReference type="GO" id="GO:0016787">
    <property type="term" value="F:hydrolase activity"/>
    <property type="evidence" value="ECO:0007669"/>
    <property type="project" value="UniProtKB-KW"/>
</dbReference>
<dbReference type="EC" id="5.6.2.3" evidence="9"/>
<dbReference type="InterPro" id="IPR007694">
    <property type="entry name" value="DNA_helicase_DnaB-like_C"/>
</dbReference>
<dbReference type="Pfam" id="PF03796">
    <property type="entry name" value="DnaB_C"/>
    <property type="match status" value="1"/>
</dbReference>
<dbReference type="InterPro" id="IPR027417">
    <property type="entry name" value="P-loop_NTPase"/>
</dbReference>
<evidence type="ECO:0000256" key="6">
    <source>
        <dbReference type="ARBA" id="ARBA00022840"/>
    </source>
</evidence>
<evidence type="ECO:0000256" key="1">
    <source>
        <dbReference type="ARBA" id="ARBA00008428"/>
    </source>
</evidence>
<dbReference type="GO" id="GO:0003677">
    <property type="term" value="F:DNA binding"/>
    <property type="evidence" value="ECO:0007669"/>
    <property type="project" value="UniProtKB-KW"/>
</dbReference>
<organism evidence="12">
    <name type="scientific">Siphoviridae sp. ct4Am4</name>
    <dbReference type="NCBI Taxonomy" id="2826287"/>
    <lineage>
        <taxon>Viruses</taxon>
        <taxon>Duplodnaviria</taxon>
        <taxon>Heunggongvirae</taxon>
        <taxon>Uroviricota</taxon>
        <taxon>Caudoviricetes</taxon>
    </lineage>
</organism>
<evidence type="ECO:0000256" key="10">
    <source>
        <dbReference type="ARBA" id="ARBA00048954"/>
    </source>
</evidence>
<dbReference type="GO" id="GO:0006260">
    <property type="term" value="P:DNA replication"/>
    <property type="evidence" value="ECO:0007669"/>
    <property type="project" value="UniProtKB-KW"/>
</dbReference>
<dbReference type="SUPFAM" id="SSF48024">
    <property type="entry name" value="N-terminal domain of DnaB helicase"/>
    <property type="match status" value="1"/>
</dbReference>
<keyword evidence="2" id="KW-0235">DNA replication</keyword>
<evidence type="ECO:0000259" key="11">
    <source>
        <dbReference type="PROSITE" id="PS51199"/>
    </source>
</evidence>
<dbReference type="InterPro" id="IPR016136">
    <property type="entry name" value="DNA_helicase_N/primase_C"/>
</dbReference>
<evidence type="ECO:0000256" key="7">
    <source>
        <dbReference type="ARBA" id="ARBA00023125"/>
    </source>
</evidence>
<feature type="domain" description="SF4 helicase" evidence="11">
    <location>
        <begin position="163"/>
        <end position="415"/>
    </location>
</feature>
<name>A0A8S5R1U2_9CAUD</name>
<dbReference type="SUPFAM" id="SSF52540">
    <property type="entry name" value="P-loop containing nucleoside triphosphate hydrolases"/>
    <property type="match status" value="1"/>
</dbReference>
<reference evidence="12" key="1">
    <citation type="journal article" date="2021" name="Proc. Natl. Acad. Sci. U.S.A.">
        <title>A Catalog of Tens of Thousands of Viruses from Human Metagenomes Reveals Hidden Associations with Chronic Diseases.</title>
        <authorList>
            <person name="Tisza M.J."/>
            <person name="Buck C.B."/>
        </authorList>
    </citation>
    <scope>NUCLEOTIDE SEQUENCE</scope>
    <source>
        <strain evidence="12">Ct4Am4</strain>
    </source>
</reference>
<proteinExistence type="inferred from homology"/>
<protein>
    <recommendedName>
        <fullName evidence="9">DNA 5'-3' helicase</fullName>
        <ecNumber evidence="9">5.6.2.3</ecNumber>
    </recommendedName>
</protein>
<keyword evidence="5 12" id="KW-0347">Helicase</keyword>
<dbReference type="InterPro" id="IPR007693">
    <property type="entry name" value="DNA_helicase_DnaB-like_N"/>
</dbReference>
<evidence type="ECO:0000313" key="12">
    <source>
        <dbReference type="EMBL" id="DAE25049.1"/>
    </source>
</evidence>
<evidence type="ECO:0000256" key="8">
    <source>
        <dbReference type="ARBA" id="ARBA00023235"/>
    </source>
</evidence>
<evidence type="ECO:0000256" key="9">
    <source>
        <dbReference type="ARBA" id="ARBA00044969"/>
    </source>
</evidence>
<dbReference type="PANTHER" id="PTHR30153">
    <property type="entry name" value="REPLICATIVE DNA HELICASE DNAB"/>
    <property type="match status" value="1"/>
</dbReference>
<dbReference type="Gene3D" id="1.10.860.10">
    <property type="entry name" value="DNAb Helicase, Chain A"/>
    <property type="match status" value="1"/>
</dbReference>
<evidence type="ECO:0000256" key="5">
    <source>
        <dbReference type="ARBA" id="ARBA00022806"/>
    </source>
</evidence>